<evidence type="ECO:0000256" key="7">
    <source>
        <dbReference type="ARBA" id="ARBA00024019"/>
    </source>
</evidence>
<keyword evidence="5" id="KW-0238">DNA-binding</keyword>
<sequence length="231" mass="24377">MLQQYCGGAMAAASTNTFSLFFPPVPAKAAAAGQQWPPTEQAASYEDLSSTVTSPSSPSSDDSSAGSLLVDCTLSLGTPSSRAHRAAEPVSAAAESCYHYYQQQQQSMPAAGTGIGIGMGGVWHEQQQLEEERRCCANCGTSSTPLWRNGPRGPKSLCNACGIRFKKEERRAAETNGAGAGGCGLLSPSHGAQRMIRAPRAAPEAPFLEWRLNAVPTSPAVWPERASLYQQ</sequence>
<dbReference type="EnsemblPlants" id="KQK04650">
    <property type="protein sequence ID" value="KQK04650"/>
    <property type="gene ID" value="BRADI_2g14890v3"/>
</dbReference>
<feature type="domain" description="GATA-type" evidence="10">
    <location>
        <begin position="130"/>
        <end position="166"/>
    </location>
</feature>
<keyword evidence="2 8" id="KW-0863">Zinc-finger</keyword>
<dbReference type="KEGG" id="bdi:100828074"/>
<evidence type="ECO:0000256" key="2">
    <source>
        <dbReference type="ARBA" id="ARBA00022771"/>
    </source>
</evidence>
<dbReference type="GO" id="GO:0000976">
    <property type="term" value="F:transcription cis-regulatory region binding"/>
    <property type="evidence" value="ECO:0000318"/>
    <property type="project" value="GO_Central"/>
</dbReference>
<evidence type="ECO:0000259" key="10">
    <source>
        <dbReference type="PROSITE" id="PS50114"/>
    </source>
</evidence>
<dbReference type="GO" id="GO:0048510">
    <property type="term" value="P:regulation of timing of transition from vegetative to reproductive phase"/>
    <property type="evidence" value="ECO:0007669"/>
    <property type="project" value="EnsemblPlants"/>
</dbReference>
<evidence type="ECO:0000256" key="8">
    <source>
        <dbReference type="PROSITE-ProRule" id="PRU00094"/>
    </source>
</evidence>
<evidence type="ECO:0000256" key="5">
    <source>
        <dbReference type="ARBA" id="ARBA00023125"/>
    </source>
</evidence>
<keyword evidence="1" id="KW-0479">Metal-binding</keyword>
<dbReference type="PANTHER" id="PTHR46813:SF1">
    <property type="entry name" value="GATA TRANSCRIPTION FACTOR 15"/>
    <property type="match status" value="1"/>
</dbReference>
<protein>
    <recommendedName>
        <fullName evidence="10">GATA-type domain-containing protein</fullName>
    </recommendedName>
</protein>
<evidence type="ECO:0000256" key="9">
    <source>
        <dbReference type="SAM" id="MobiDB-lite"/>
    </source>
</evidence>
<reference evidence="11 12" key="1">
    <citation type="journal article" date="2010" name="Nature">
        <title>Genome sequencing and analysis of the model grass Brachypodium distachyon.</title>
        <authorList>
            <consortium name="International Brachypodium Initiative"/>
        </authorList>
    </citation>
    <scope>NUCLEOTIDE SEQUENCE [LARGE SCALE GENOMIC DNA]</scope>
    <source>
        <strain evidence="11 12">Bd21</strain>
    </source>
</reference>
<feature type="compositionally biased region" description="Low complexity" evidence="9">
    <location>
        <begin position="49"/>
        <end position="64"/>
    </location>
</feature>
<reference evidence="12" key="3">
    <citation type="submission" date="2018-08" db="UniProtKB">
        <authorList>
            <consortium name="EnsemblPlants"/>
        </authorList>
    </citation>
    <scope>IDENTIFICATION</scope>
    <source>
        <strain evidence="12">cv. Bd21</strain>
    </source>
</reference>
<keyword evidence="3" id="KW-0862">Zinc</keyword>
<evidence type="ECO:0000256" key="1">
    <source>
        <dbReference type="ARBA" id="ARBA00022723"/>
    </source>
</evidence>
<dbReference type="GO" id="GO:0008270">
    <property type="term" value="F:zinc ion binding"/>
    <property type="evidence" value="ECO:0007669"/>
    <property type="project" value="UniProtKB-KW"/>
</dbReference>
<comment type="similarity">
    <text evidence="7">Belongs to the type IV zinc-finger family. Class B subfamily.</text>
</comment>
<dbReference type="PROSITE" id="PS00344">
    <property type="entry name" value="GATA_ZN_FINGER_1"/>
    <property type="match status" value="1"/>
</dbReference>
<keyword evidence="4" id="KW-0805">Transcription regulation</keyword>
<dbReference type="CDD" id="cd00202">
    <property type="entry name" value="ZnF_GATA"/>
    <property type="match status" value="1"/>
</dbReference>
<name>A0A0Q3QT27_BRADI</name>
<evidence type="ECO:0000256" key="6">
    <source>
        <dbReference type="ARBA" id="ARBA00023163"/>
    </source>
</evidence>
<dbReference type="OrthoDB" id="2162994at2759"/>
<dbReference type="EMBL" id="CM000881">
    <property type="protein sequence ID" value="KQK04650.1"/>
    <property type="molecule type" value="Genomic_DNA"/>
</dbReference>
<dbReference type="GO" id="GO:0006355">
    <property type="term" value="P:regulation of DNA-templated transcription"/>
    <property type="evidence" value="ECO:0000318"/>
    <property type="project" value="GO_Central"/>
</dbReference>
<reference evidence="11" key="2">
    <citation type="submission" date="2017-06" db="EMBL/GenBank/DDBJ databases">
        <title>WGS assembly of Brachypodium distachyon.</title>
        <authorList>
            <consortium name="The International Brachypodium Initiative"/>
            <person name="Lucas S."/>
            <person name="Harmon-Smith M."/>
            <person name="Lail K."/>
            <person name="Tice H."/>
            <person name="Grimwood J."/>
            <person name="Bruce D."/>
            <person name="Barry K."/>
            <person name="Shu S."/>
            <person name="Lindquist E."/>
            <person name="Wang M."/>
            <person name="Pitluck S."/>
            <person name="Vogel J.P."/>
            <person name="Garvin D.F."/>
            <person name="Mockler T.C."/>
            <person name="Schmutz J."/>
            <person name="Rokhsar D."/>
            <person name="Bevan M.W."/>
        </authorList>
    </citation>
    <scope>NUCLEOTIDE SEQUENCE</scope>
    <source>
        <strain evidence="11">Bd21</strain>
    </source>
</reference>
<dbReference type="Gramene" id="KQK04650">
    <property type="protein sequence ID" value="KQK04650"/>
    <property type="gene ID" value="BRADI_2g14890v3"/>
</dbReference>
<proteinExistence type="inferred from homology"/>
<dbReference type="FunCoup" id="A0A0Q3QT27">
    <property type="interactions" value="3"/>
</dbReference>
<dbReference type="PROSITE" id="PS50114">
    <property type="entry name" value="GATA_ZN_FINGER_2"/>
    <property type="match status" value="1"/>
</dbReference>
<dbReference type="PANTHER" id="PTHR46813">
    <property type="entry name" value="GATA TRANSCRIPTION FACTOR 18"/>
    <property type="match status" value="1"/>
</dbReference>
<dbReference type="GO" id="GO:0009908">
    <property type="term" value="P:flower development"/>
    <property type="evidence" value="ECO:0000318"/>
    <property type="project" value="GO_Central"/>
</dbReference>
<dbReference type="InterPro" id="IPR013088">
    <property type="entry name" value="Znf_NHR/GATA"/>
</dbReference>
<gene>
    <name evidence="12" type="primary">LOC100828074</name>
    <name evidence="11" type="ORF">BRADI_2g14890v3</name>
</gene>
<organism evidence="11">
    <name type="scientific">Brachypodium distachyon</name>
    <name type="common">Purple false brome</name>
    <name type="synonym">Trachynia distachya</name>
    <dbReference type="NCBI Taxonomy" id="15368"/>
    <lineage>
        <taxon>Eukaryota</taxon>
        <taxon>Viridiplantae</taxon>
        <taxon>Streptophyta</taxon>
        <taxon>Embryophyta</taxon>
        <taxon>Tracheophyta</taxon>
        <taxon>Spermatophyta</taxon>
        <taxon>Magnoliopsida</taxon>
        <taxon>Liliopsida</taxon>
        <taxon>Poales</taxon>
        <taxon>Poaceae</taxon>
        <taxon>BOP clade</taxon>
        <taxon>Pooideae</taxon>
        <taxon>Stipodae</taxon>
        <taxon>Brachypodieae</taxon>
        <taxon>Brachypodium</taxon>
    </lineage>
</organism>
<dbReference type="GO" id="GO:0048437">
    <property type="term" value="P:floral organ development"/>
    <property type="evidence" value="ECO:0007669"/>
    <property type="project" value="EnsemblPlants"/>
</dbReference>
<dbReference type="SUPFAM" id="SSF57716">
    <property type="entry name" value="Glucocorticoid receptor-like (DNA-binding domain)"/>
    <property type="match status" value="1"/>
</dbReference>
<dbReference type="Proteomes" id="UP000008810">
    <property type="component" value="Chromosome 2"/>
</dbReference>
<evidence type="ECO:0000256" key="4">
    <source>
        <dbReference type="ARBA" id="ARBA00023015"/>
    </source>
</evidence>
<dbReference type="Gene3D" id="3.30.50.10">
    <property type="entry name" value="Erythroid Transcription Factor GATA-1, subunit A"/>
    <property type="match status" value="1"/>
</dbReference>
<evidence type="ECO:0000313" key="12">
    <source>
        <dbReference type="EnsemblPlants" id="KQK04650"/>
    </source>
</evidence>
<dbReference type="InterPro" id="IPR000679">
    <property type="entry name" value="Znf_GATA"/>
</dbReference>
<evidence type="ECO:0000256" key="3">
    <source>
        <dbReference type="ARBA" id="ARBA00022833"/>
    </source>
</evidence>
<dbReference type="GO" id="GO:0003700">
    <property type="term" value="F:DNA-binding transcription factor activity"/>
    <property type="evidence" value="ECO:0000318"/>
    <property type="project" value="GO_Central"/>
</dbReference>
<dbReference type="RefSeq" id="XP_003565832.1">
    <property type="nucleotide sequence ID" value="XM_003565784.3"/>
</dbReference>
<dbReference type="GO" id="GO:0005634">
    <property type="term" value="C:nucleus"/>
    <property type="evidence" value="ECO:0000318"/>
    <property type="project" value="GO_Central"/>
</dbReference>
<dbReference type="Pfam" id="PF00320">
    <property type="entry name" value="GATA"/>
    <property type="match status" value="1"/>
</dbReference>
<dbReference type="AlphaFoldDB" id="A0A0Q3QT27"/>
<keyword evidence="6" id="KW-0804">Transcription</keyword>
<evidence type="ECO:0000313" key="13">
    <source>
        <dbReference type="Proteomes" id="UP000008810"/>
    </source>
</evidence>
<dbReference type="GeneID" id="100828074"/>
<evidence type="ECO:0000313" key="11">
    <source>
        <dbReference type="EMBL" id="KQK04650.1"/>
    </source>
</evidence>
<keyword evidence="13" id="KW-1185">Reference proteome</keyword>
<accession>A0A0Q3QT27</accession>
<dbReference type="SMART" id="SM00401">
    <property type="entry name" value="ZnF_GATA"/>
    <property type="match status" value="1"/>
</dbReference>
<feature type="region of interest" description="Disordered" evidence="9">
    <location>
        <begin position="32"/>
        <end position="66"/>
    </location>
</feature>